<keyword evidence="3" id="KW-1185">Reference proteome</keyword>
<evidence type="ECO:0000313" key="1">
    <source>
        <dbReference type="EMBL" id="KQK06374.1"/>
    </source>
</evidence>
<dbReference type="InParanoid" id="A0A0Q3MQ40"/>
<dbReference type="EnsemblPlants" id="KQK06374">
    <property type="protein sequence ID" value="KQK06374"/>
    <property type="gene ID" value="BRADI_2g26045v3"/>
</dbReference>
<reference evidence="2" key="3">
    <citation type="submission" date="2018-08" db="UniProtKB">
        <authorList>
            <consortium name="EnsemblPlants"/>
        </authorList>
    </citation>
    <scope>IDENTIFICATION</scope>
    <source>
        <strain evidence="2">cv. Bd21</strain>
    </source>
</reference>
<dbReference type="Proteomes" id="UP000008810">
    <property type="component" value="Chromosome 2"/>
</dbReference>
<dbReference type="EMBL" id="CM000881">
    <property type="protein sequence ID" value="KQK06374.1"/>
    <property type="molecule type" value="Genomic_DNA"/>
</dbReference>
<organism evidence="1">
    <name type="scientific">Brachypodium distachyon</name>
    <name type="common">Purple false brome</name>
    <name type="synonym">Trachynia distachya</name>
    <dbReference type="NCBI Taxonomy" id="15368"/>
    <lineage>
        <taxon>Eukaryota</taxon>
        <taxon>Viridiplantae</taxon>
        <taxon>Streptophyta</taxon>
        <taxon>Embryophyta</taxon>
        <taxon>Tracheophyta</taxon>
        <taxon>Spermatophyta</taxon>
        <taxon>Magnoliopsida</taxon>
        <taxon>Liliopsida</taxon>
        <taxon>Poales</taxon>
        <taxon>Poaceae</taxon>
        <taxon>BOP clade</taxon>
        <taxon>Pooideae</taxon>
        <taxon>Stipodae</taxon>
        <taxon>Brachypodieae</taxon>
        <taxon>Brachypodium</taxon>
    </lineage>
</organism>
<protein>
    <submittedName>
        <fullName evidence="1 2">Uncharacterized protein</fullName>
    </submittedName>
</protein>
<proteinExistence type="predicted"/>
<reference evidence="1" key="2">
    <citation type="submission" date="2017-06" db="EMBL/GenBank/DDBJ databases">
        <title>WGS assembly of Brachypodium distachyon.</title>
        <authorList>
            <consortium name="The International Brachypodium Initiative"/>
            <person name="Lucas S."/>
            <person name="Harmon-Smith M."/>
            <person name="Lail K."/>
            <person name="Tice H."/>
            <person name="Grimwood J."/>
            <person name="Bruce D."/>
            <person name="Barry K."/>
            <person name="Shu S."/>
            <person name="Lindquist E."/>
            <person name="Wang M."/>
            <person name="Pitluck S."/>
            <person name="Vogel J.P."/>
            <person name="Garvin D.F."/>
            <person name="Mockler T.C."/>
            <person name="Schmutz J."/>
            <person name="Rokhsar D."/>
            <person name="Bevan M.W."/>
        </authorList>
    </citation>
    <scope>NUCLEOTIDE SEQUENCE</scope>
    <source>
        <strain evidence="1">Bd21</strain>
    </source>
</reference>
<evidence type="ECO:0000313" key="2">
    <source>
        <dbReference type="EnsemblPlants" id="KQK06374"/>
    </source>
</evidence>
<reference evidence="1 2" key="1">
    <citation type="journal article" date="2010" name="Nature">
        <title>Genome sequencing and analysis of the model grass Brachypodium distachyon.</title>
        <authorList>
            <consortium name="International Brachypodium Initiative"/>
        </authorList>
    </citation>
    <scope>NUCLEOTIDE SEQUENCE [LARGE SCALE GENOMIC DNA]</scope>
    <source>
        <strain evidence="1 2">Bd21</strain>
    </source>
</reference>
<name>A0A0Q3MQ40_BRADI</name>
<evidence type="ECO:0000313" key="3">
    <source>
        <dbReference type="Proteomes" id="UP000008810"/>
    </source>
</evidence>
<accession>A0A0Q3MQ40</accession>
<sequence length="110" mass="12947">MIRRFTLTCIRILPPKHQQSKIRWCKWFCSHKMSSWYNCFFLEKKLMEPNSTNRYLATTNKEANANYLGPASWEEIAKLCPVQLKSFIVLEMKLVNFHESVLCSGKSTLL</sequence>
<gene>
    <name evidence="1" type="ORF">BRADI_2g26045v3</name>
</gene>
<dbReference type="Gramene" id="KQK06374">
    <property type="protein sequence ID" value="KQK06374"/>
    <property type="gene ID" value="BRADI_2g26045v3"/>
</dbReference>
<dbReference type="AlphaFoldDB" id="A0A0Q3MQ40"/>